<evidence type="ECO:0000313" key="1">
    <source>
        <dbReference type="EMBL" id="RXI58992.1"/>
    </source>
</evidence>
<evidence type="ECO:0008006" key="3">
    <source>
        <dbReference type="Google" id="ProtNLM"/>
    </source>
</evidence>
<evidence type="ECO:0000313" key="2">
    <source>
        <dbReference type="Proteomes" id="UP000290273"/>
    </source>
</evidence>
<dbReference type="EMBL" id="QMAU01000010">
    <property type="protein sequence ID" value="RXI58992.1"/>
    <property type="molecule type" value="Genomic_DNA"/>
</dbReference>
<gene>
    <name evidence="1" type="ORF">DP131_00540</name>
</gene>
<comment type="caution">
    <text evidence="1">The sequence shown here is derived from an EMBL/GenBank/DDBJ whole genome shotgun (WGS) entry which is preliminary data.</text>
</comment>
<protein>
    <recommendedName>
        <fullName evidence="3">Phage structural protein</fullName>
    </recommendedName>
</protein>
<name>A0ABY0ETE5_CLOTA</name>
<dbReference type="RefSeq" id="WP_129010737.1">
    <property type="nucleotide sequence ID" value="NZ_QMAU01000010.1"/>
</dbReference>
<sequence length="369" mass="41955">MEKSGFFNAMKVGDTWDRIYKAENFAEYFATFIGNGVFPNPATGLQVIETDKMQVIIKKGKGWIEGYKYENTDNLILNVDVADGVLNRIDRIVLRYDVAEREVRARIKKGEYKSEPIAPTLQRDADRYELALADIKVSAGAIKITQADITDLRLNKSMCGIVHGTVEQVDTTTIFNQFQSWYSATKENYDKDISIWTKEKKQAFDNWYNTNIQAFMDKFNKWYIENTTQWTNDFNTWFESIKGQLDGDIAAKLTAKTIELEKKNNELENKINNIKVPVESVNNKTGKIELKAADIKTANGQTIEVQLDKLAPKTDLDKKISKADDAFTGIAKAYPNTSYTVSQIRNIIISSNDANVSSMNDGEIWIKIK</sequence>
<proteinExistence type="predicted"/>
<organism evidence="1 2">
    <name type="scientific">Clostridium tetani</name>
    <dbReference type="NCBI Taxonomy" id="1513"/>
    <lineage>
        <taxon>Bacteria</taxon>
        <taxon>Bacillati</taxon>
        <taxon>Bacillota</taxon>
        <taxon>Clostridia</taxon>
        <taxon>Eubacteriales</taxon>
        <taxon>Clostridiaceae</taxon>
        <taxon>Clostridium</taxon>
    </lineage>
</organism>
<dbReference type="Proteomes" id="UP000290273">
    <property type="component" value="Unassembled WGS sequence"/>
</dbReference>
<accession>A0ABY0ETE5</accession>
<reference evidence="1 2" key="1">
    <citation type="submission" date="2018-06" db="EMBL/GenBank/DDBJ databases">
        <title>Genome conservation of Clostridium tetani.</title>
        <authorList>
            <person name="Bruggemann H."/>
            <person name="Popoff M.R."/>
        </authorList>
    </citation>
    <scope>NUCLEOTIDE SEQUENCE [LARGE SCALE GENOMIC DNA]</scope>
    <source>
        <strain evidence="1 2">63.05</strain>
    </source>
</reference>